<dbReference type="AlphaFoldDB" id="A0A2T2WMD5"/>
<evidence type="ECO:0000256" key="9">
    <source>
        <dbReference type="ARBA" id="ARBA00022842"/>
    </source>
</evidence>
<dbReference type="GO" id="GO:0009228">
    <property type="term" value="P:thiamine biosynthetic process"/>
    <property type="evidence" value="ECO:0007669"/>
    <property type="project" value="UniProtKB-KW"/>
</dbReference>
<evidence type="ECO:0000313" key="13">
    <source>
        <dbReference type="Proteomes" id="UP000241848"/>
    </source>
</evidence>
<comment type="catalytic activity">
    <reaction evidence="1 11">
        <text>5-(2-hydroxyethyl)-4-methylthiazole + ATP = 4-methyl-5-(2-phosphooxyethyl)-thiazole + ADP + H(+)</text>
        <dbReference type="Rhea" id="RHEA:24212"/>
        <dbReference type="ChEBI" id="CHEBI:15378"/>
        <dbReference type="ChEBI" id="CHEBI:17957"/>
        <dbReference type="ChEBI" id="CHEBI:30616"/>
        <dbReference type="ChEBI" id="CHEBI:58296"/>
        <dbReference type="ChEBI" id="CHEBI:456216"/>
        <dbReference type="EC" id="2.7.1.50"/>
    </reaction>
</comment>
<dbReference type="Pfam" id="PF02110">
    <property type="entry name" value="HK"/>
    <property type="match status" value="1"/>
</dbReference>
<keyword evidence="5 11" id="KW-0479">Metal-binding</keyword>
<dbReference type="CDD" id="cd01170">
    <property type="entry name" value="THZ_kinase"/>
    <property type="match status" value="1"/>
</dbReference>
<accession>A0A2T2WMD5</accession>
<dbReference type="EC" id="2.7.1.50" evidence="11"/>
<keyword evidence="8 11" id="KW-0067">ATP-binding</keyword>
<comment type="cofactor">
    <cofactor evidence="2 11">
        <name>Mg(2+)</name>
        <dbReference type="ChEBI" id="CHEBI:18420"/>
    </cofactor>
</comment>
<comment type="pathway">
    <text evidence="3 11">Cofactor biosynthesis; thiamine diphosphate biosynthesis; 4-methyl-5-(2-phosphoethyl)-thiazole from 5-(2-hydroxyethyl)-4-methylthiazole: step 1/1.</text>
</comment>
<keyword evidence="4 11" id="KW-0808">Transferase</keyword>
<dbReference type="EMBL" id="PXYV01000006">
    <property type="protein sequence ID" value="PSR23404.1"/>
    <property type="molecule type" value="Genomic_DNA"/>
</dbReference>
<protein>
    <recommendedName>
        <fullName evidence="11">Hydroxyethylthiazole kinase</fullName>
        <ecNumber evidence="11">2.7.1.50</ecNumber>
    </recommendedName>
    <alternativeName>
        <fullName evidence="11">4-methyl-5-beta-hydroxyethylthiazole kinase</fullName>
        <shortName evidence="11">TH kinase</shortName>
        <shortName evidence="11">Thz kinase</shortName>
    </alternativeName>
</protein>
<feature type="binding site" evidence="11">
    <location>
        <position position="166"/>
    </location>
    <ligand>
        <name>ATP</name>
        <dbReference type="ChEBI" id="CHEBI:30616"/>
    </ligand>
</feature>
<reference evidence="12 13" key="1">
    <citation type="journal article" date="2014" name="BMC Genomics">
        <title>Comparison of environmental and isolate Sulfobacillus genomes reveals diverse carbon, sulfur, nitrogen, and hydrogen metabolisms.</title>
        <authorList>
            <person name="Justice N.B."/>
            <person name="Norman A."/>
            <person name="Brown C.T."/>
            <person name="Singh A."/>
            <person name="Thomas B.C."/>
            <person name="Banfield J.F."/>
        </authorList>
    </citation>
    <scope>NUCLEOTIDE SEQUENCE [LARGE SCALE GENOMIC DNA]</scope>
    <source>
        <strain evidence="12">AMDSBA3</strain>
    </source>
</reference>
<evidence type="ECO:0000256" key="11">
    <source>
        <dbReference type="HAMAP-Rule" id="MF_00228"/>
    </source>
</evidence>
<keyword evidence="9 11" id="KW-0460">Magnesium</keyword>
<dbReference type="Proteomes" id="UP000241848">
    <property type="component" value="Unassembled WGS sequence"/>
</dbReference>
<evidence type="ECO:0000313" key="12">
    <source>
        <dbReference type="EMBL" id="PSR23404.1"/>
    </source>
</evidence>
<keyword evidence="10 11" id="KW-0784">Thiamine biosynthesis</keyword>
<dbReference type="NCBIfam" id="TIGR00694">
    <property type="entry name" value="thiM"/>
    <property type="match status" value="1"/>
</dbReference>
<evidence type="ECO:0000256" key="2">
    <source>
        <dbReference type="ARBA" id="ARBA00001946"/>
    </source>
</evidence>
<proteinExistence type="inferred from homology"/>
<gene>
    <name evidence="11" type="primary">thiM</name>
    <name evidence="12" type="ORF">C7B45_03105</name>
</gene>
<dbReference type="GO" id="GO:0004417">
    <property type="term" value="F:hydroxyethylthiazole kinase activity"/>
    <property type="evidence" value="ECO:0007669"/>
    <property type="project" value="UniProtKB-UniRule"/>
</dbReference>
<dbReference type="GO" id="GO:0009229">
    <property type="term" value="P:thiamine diphosphate biosynthetic process"/>
    <property type="evidence" value="ECO:0007669"/>
    <property type="project" value="UniProtKB-UniRule"/>
</dbReference>
<evidence type="ECO:0000256" key="1">
    <source>
        <dbReference type="ARBA" id="ARBA00001771"/>
    </source>
</evidence>
<evidence type="ECO:0000256" key="8">
    <source>
        <dbReference type="ARBA" id="ARBA00022840"/>
    </source>
</evidence>
<feature type="binding site" evidence="11">
    <location>
        <position position="120"/>
    </location>
    <ligand>
        <name>ATP</name>
        <dbReference type="ChEBI" id="CHEBI:30616"/>
    </ligand>
</feature>
<dbReference type="HAMAP" id="MF_00228">
    <property type="entry name" value="Thz_kinase"/>
    <property type="match status" value="1"/>
</dbReference>
<comment type="caution">
    <text evidence="12">The sequence shown here is derived from an EMBL/GenBank/DDBJ whole genome shotgun (WGS) entry which is preliminary data.</text>
</comment>
<dbReference type="SUPFAM" id="SSF53613">
    <property type="entry name" value="Ribokinase-like"/>
    <property type="match status" value="1"/>
</dbReference>
<evidence type="ECO:0000256" key="10">
    <source>
        <dbReference type="ARBA" id="ARBA00022977"/>
    </source>
</evidence>
<keyword evidence="7 11" id="KW-0418">Kinase</keyword>
<evidence type="ECO:0000256" key="3">
    <source>
        <dbReference type="ARBA" id="ARBA00004868"/>
    </source>
</evidence>
<dbReference type="InterPro" id="IPR000417">
    <property type="entry name" value="Hyethyz_kinase"/>
</dbReference>
<dbReference type="Gene3D" id="3.40.1190.20">
    <property type="match status" value="1"/>
</dbReference>
<evidence type="ECO:0000256" key="7">
    <source>
        <dbReference type="ARBA" id="ARBA00022777"/>
    </source>
</evidence>
<dbReference type="PRINTS" id="PR01099">
    <property type="entry name" value="HYETHTZKNASE"/>
</dbReference>
<organism evidence="12 13">
    <name type="scientific">Sulfobacillus acidophilus</name>
    <dbReference type="NCBI Taxonomy" id="53633"/>
    <lineage>
        <taxon>Bacteria</taxon>
        <taxon>Bacillati</taxon>
        <taxon>Bacillota</taxon>
        <taxon>Clostridia</taxon>
        <taxon>Eubacteriales</taxon>
        <taxon>Clostridiales Family XVII. Incertae Sedis</taxon>
        <taxon>Sulfobacillus</taxon>
    </lineage>
</organism>
<evidence type="ECO:0000256" key="5">
    <source>
        <dbReference type="ARBA" id="ARBA00022723"/>
    </source>
</evidence>
<feature type="binding site" evidence="11">
    <location>
        <position position="193"/>
    </location>
    <ligand>
        <name>substrate</name>
    </ligand>
</feature>
<sequence length="273" mass="28315">MALDVGRWLKLVRCNRPLIHNMTNLVVTNVVANALLALGASPVMAYAHEEVEEMAKLAGAVALNMGTLTPDLVAGMILAGRAAAEAQIPVVFDPVGVGATQYRQQAAQEILAQVPLSVLKGNGGEISHMVGVGGSVRGVDAQTVGSGLREAMAEYARAHQLVVVATGAEDLVTDGQTVWVLSNGDVRLSEITGSGCMVTALIAAFLAICDAPCQLAQMAEASVAAITCFNVAAETAARMAQGPGTFVPQLFDALKALTPEDVNRRARLKDTVA</sequence>
<comment type="function">
    <text evidence="11">Catalyzes the phosphorylation of the hydroxyl group of 4-methyl-5-beta-hydroxyethylthiazole (THZ).</text>
</comment>
<dbReference type="UniPathway" id="UPA00060">
    <property type="reaction ID" value="UER00139"/>
</dbReference>
<dbReference type="PIRSF" id="PIRSF000513">
    <property type="entry name" value="Thz_kinase"/>
    <property type="match status" value="1"/>
</dbReference>
<name>A0A2T2WMD5_9FIRM</name>
<evidence type="ECO:0000256" key="4">
    <source>
        <dbReference type="ARBA" id="ARBA00022679"/>
    </source>
</evidence>
<feature type="binding site" evidence="11">
    <location>
        <position position="44"/>
    </location>
    <ligand>
        <name>substrate</name>
    </ligand>
</feature>
<dbReference type="InterPro" id="IPR029056">
    <property type="entry name" value="Ribokinase-like"/>
</dbReference>
<evidence type="ECO:0000256" key="6">
    <source>
        <dbReference type="ARBA" id="ARBA00022741"/>
    </source>
</evidence>
<comment type="similarity">
    <text evidence="11">Belongs to the Thz kinase family.</text>
</comment>
<dbReference type="GO" id="GO:0005524">
    <property type="term" value="F:ATP binding"/>
    <property type="evidence" value="ECO:0007669"/>
    <property type="project" value="UniProtKB-UniRule"/>
</dbReference>
<dbReference type="GO" id="GO:0000287">
    <property type="term" value="F:magnesium ion binding"/>
    <property type="evidence" value="ECO:0007669"/>
    <property type="project" value="UniProtKB-UniRule"/>
</dbReference>
<keyword evidence="6 11" id="KW-0547">Nucleotide-binding</keyword>
<dbReference type="NCBIfam" id="NF006830">
    <property type="entry name" value="PRK09355.1"/>
    <property type="match status" value="1"/>
</dbReference>